<accession>A0A0A1UDB4</accession>
<sequence length="581" mass="65281">MSDLEKQVYQYLRRSIPGLPEQEPSYPEFVKFIIANDTGNYLPITTATCGLFFMISGTTYLKTEHLNNIVPLCLHSLHITSLPSTERFEETVPSFLNECQTIIRNIPAFEQYIDVCDEDIKNVILDAVLHAIVFFSVEYCQEEILTTIALCITEGNVRRLFEYIDMSQQLFHLFSLINTKSPLSATCKYSTARKLLFSSTFDYVKTMVCGESFLSVKNDLVTLVDANDVSGIIQLFLFTGQYTRLSQQLLVDDETTLEVFRRAVIRGIVDLENASMYSLGGNSLGYSSLVSFNCTASQASAVKALLSFSEFREKYFDVLSRYIDFIKDKKKTYLVEIVKCIKSDLEILFSYEVTNPDDIDVLCNAVQSCDIYDTAYQRNVTAFVFSNINYYIPNVEKLKRIVQIIGLDQKCPLVLVNELKKTLANLESPKDLRMLSYLVASNPVVGDSAVLSDEMVSKYISKFSDSEEITDFVGTLLNCGYVLSPGQLDPLVNKMIGTELTENGKRIVECFVRVGGNLVKKMKIIKDIEFCETMVGKYGIKKADLADAVEAFSNGFGGFGVLVVHFWALGKGGMDVTQNVK</sequence>
<feature type="non-terminal residue" evidence="1">
    <location>
        <position position="581"/>
    </location>
</feature>
<proteinExistence type="predicted"/>
<dbReference type="EMBL" id="KB206215">
    <property type="protein sequence ID" value="ELP94418.1"/>
    <property type="molecule type" value="Genomic_DNA"/>
</dbReference>
<keyword evidence="2" id="KW-1185">Reference proteome</keyword>
<dbReference type="AlphaFoldDB" id="A0A0A1UDB4"/>
<organism evidence="1 2">
    <name type="scientific">Entamoeba invadens IP1</name>
    <dbReference type="NCBI Taxonomy" id="370355"/>
    <lineage>
        <taxon>Eukaryota</taxon>
        <taxon>Amoebozoa</taxon>
        <taxon>Evosea</taxon>
        <taxon>Archamoebae</taxon>
        <taxon>Mastigamoebida</taxon>
        <taxon>Entamoebidae</taxon>
        <taxon>Entamoeba</taxon>
    </lineage>
</organism>
<protein>
    <submittedName>
        <fullName evidence="1">Uncharacterized protein</fullName>
    </submittedName>
</protein>
<dbReference type="Proteomes" id="UP000014680">
    <property type="component" value="Unassembled WGS sequence"/>
</dbReference>
<dbReference type="VEuPathDB" id="AmoebaDB:EIN_046810"/>
<dbReference type="OMA" id="NSTNCEP"/>
<gene>
    <name evidence="1" type="ORF">EIN_046810</name>
</gene>
<dbReference type="GeneID" id="14893412"/>
<dbReference type="OrthoDB" id="26884at2759"/>
<evidence type="ECO:0000313" key="2">
    <source>
        <dbReference type="Proteomes" id="UP000014680"/>
    </source>
</evidence>
<name>A0A0A1UDB4_ENTIV</name>
<reference evidence="1 2" key="1">
    <citation type="submission" date="2012-10" db="EMBL/GenBank/DDBJ databases">
        <authorList>
            <person name="Zafar N."/>
            <person name="Inman J."/>
            <person name="Hall N."/>
            <person name="Lorenzi H."/>
            <person name="Caler E."/>
        </authorList>
    </citation>
    <scope>NUCLEOTIDE SEQUENCE [LARGE SCALE GENOMIC DNA]</scope>
    <source>
        <strain evidence="1 2">IP1</strain>
    </source>
</reference>
<feature type="non-terminal residue" evidence="1">
    <location>
        <position position="1"/>
    </location>
</feature>
<dbReference type="RefSeq" id="XP_004261189.1">
    <property type="nucleotide sequence ID" value="XM_004261141.1"/>
</dbReference>
<dbReference type="KEGG" id="eiv:EIN_046810"/>
<evidence type="ECO:0000313" key="1">
    <source>
        <dbReference type="EMBL" id="ELP94418.1"/>
    </source>
</evidence>